<feature type="transmembrane region" description="Helical" evidence="6">
    <location>
        <begin position="26"/>
        <end position="48"/>
    </location>
</feature>
<evidence type="ECO:0000256" key="2">
    <source>
        <dbReference type="ARBA" id="ARBA00022692"/>
    </source>
</evidence>
<feature type="transmembrane region" description="Helical" evidence="6">
    <location>
        <begin position="105"/>
        <end position="128"/>
    </location>
</feature>
<dbReference type="InterPro" id="IPR024002">
    <property type="entry name" value="For/NO2_transpt_CS"/>
</dbReference>
<evidence type="ECO:0000256" key="1">
    <source>
        <dbReference type="ARBA" id="ARBA00004141"/>
    </source>
</evidence>
<evidence type="ECO:0000256" key="4">
    <source>
        <dbReference type="ARBA" id="ARBA00023136"/>
    </source>
</evidence>
<dbReference type="Pfam" id="PF01226">
    <property type="entry name" value="Form_Nir_trans"/>
    <property type="match status" value="1"/>
</dbReference>
<keyword evidence="2 6" id="KW-0812">Transmembrane</keyword>
<keyword evidence="3 6" id="KW-1133">Transmembrane helix</keyword>
<dbReference type="InterPro" id="IPR000292">
    <property type="entry name" value="For/NO2_transpt"/>
</dbReference>
<comment type="subcellular location">
    <subcellularLocation>
        <location evidence="1">Membrane</location>
        <topology evidence="1">Multi-pass membrane protein</topology>
    </subcellularLocation>
</comment>
<evidence type="ECO:0000313" key="8">
    <source>
        <dbReference type="Proteomes" id="UP000594464"/>
    </source>
</evidence>
<gene>
    <name evidence="7" type="ORF">G3M78_14195</name>
</gene>
<feature type="transmembrane region" description="Helical" evidence="6">
    <location>
        <begin position="227"/>
        <end position="252"/>
    </location>
</feature>
<dbReference type="AlphaFoldDB" id="A0A7T0G4G9"/>
<dbReference type="InterPro" id="IPR023271">
    <property type="entry name" value="Aquaporin-like"/>
</dbReference>
<dbReference type="Proteomes" id="UP000594464">
    <property type="component" value="Chromosome"/>
</dbReference>
<dbReference type="GO" id="GO:0005886">
    <property type="term" value="C:plasma membrane"/>
    <property type="evidence" value="ECO:0007669"/>
    <property type="project" value="TreeGrafter"/>
</dbReference>
<evidence type="ECO:0000256" key="3">
    <source>
        <dbReference type="ARBA" id="ARBA00022989"/>
    </source>
</evidence>
<dbReference type="PANTHER" id="PTHR30520:SF8">
    <property type="entry name" value="NITRITE TRANSPORTER NIRC"/>
    <property type="match status" value="1"/>
</dbReference>
<dbReference type="KEGG" id="nva:G3M78_14195"/>
<feature type="transmembrane region" description="Helical" evidence="6">
    <location>
        <begin position="187"/>
        <end position="215"/>
    </location>
</feature>
<feature type="transmembrane region" description="Helical" evidence="6">
    <location>
        <begin position="60"/>
        <end position="84"/>
    </location>
</feature>
<sequence>MYTEEIQAMSNAAENKVVFMNRSPMGYFLLSALAGVYLGFGIVLIFSIGGPVAQSSFQPFLKLLMGASFGVALSLVVFAGAELFTGNNMVFAVGRLSRQMGYVTIVKLFAICFVGNLAGSLLLAWLVAESGVLGSSTRDLLATVAAGKMGLGVKEAFLRGVLCNWLVCLAVWIAARTKSETARLVMIFWCLFAFIGSGFEHSIANQSLLGLALMLPHGPEVSIMGFVYNQILVTAGNLVGGGIMVGAVYWFASQESKKADEENEVVSASLYDANSLNEIRVLPVRER</sequence>
<proteinExistence type="inferred from homology"/>
<dbReference type="GO" id="GO:0015499">
    <property type="term" value="F:formate transmembrane transporter activity"/>
    <property type="evidence" value="ECO:0007669"/>
    <property type="project" value="TreeGrafter"/>
</dbReference>
<protein>
    <submittedName>
        <fullName evidence="7">Formate/nitrite transporter family protein</fullName>
    </submittedName>
</protein>
<name>A0A7T0G4G9_9BACT</name>
<dbReference type="EMBL" id="CP048620">
    <property type="protein sequence ID" value="QPJ66485.1"/>
    <property type="molecule type" value="Genomic_DNA"/>
</dbReference>
<dbReference type="PANTHER" id="PTHR30520">
    <property type="entry name" value="FORMATE TRANSPORTER-RELATED"/>
    <property type="match status" value="1"/>
</dbReference>
<dbReference type="Gene3D" id="1.20.1080.10">
    <property type="entry name" value="Glycerol uptake facilitator protein"/>
    <property type="match status" value="1"/>
</dbReference>
<reference evidence="8" key="1">
    <citation type="submission" date="2020-02" db="EMBL/GenBank/DDBJ databases">
        <title>Genomic and physiological characterization of two novel Nitrospinaceae genera.</title>
        <authorList>
            <person name="Mueller A.J."/>
            <person name="Jung M.-Y."/>
            <person name="Strachan C.R."/>
            <person name="Herbold C.W."/>
            <person name="Kirkegaard R.H."/>
            <person name="Daims H."/>
        </authorList>
    </citation>
    <scope>NUCLEOTIDE SEQUENCE [LARGE SCALE GENOMIC DNA]</scope>
</reference>
<comment type="similarity">
    <text evidence="5">Belongs to the FNT transporter (TC 1.A.16) family.</text>
</comment>
<evidence type="ECO:0000256" key="6">
    <source>
        <dbReference type="SAM" id="Phobius"/>
    </source>
</evidence>
<evidence type="ECO:0000313" key="7">
    <source>
        <dbReference type="EMBL" id="QPJ66485.1"/>
    </source>
</evidence>
<dbReference type="PROSITE" id="PS01006">
    <property type="entry name" value="FORMATE_NITRITE_TP_2"/>
    <property type="match status" value="1"/>
</dbReference>
<feature type="transmembrane region" description="Helical" evidence="6">
    <location>
        <begin position="156"/>
        <end position="175"/>
    </location>
</feature>
<evidence type="ECO:0000256" key="5">
    <source>
        <dbReference type="ARBA" id="ARBA00049660"/>
    </source>
</evidence>
<keyword evidence="4 6" id="KW-0472">Membrane</keyword>
<accession>A0A7T0G4G9</accession>
<organism evidence="7 8">
    <name type="scientific">Candidatus Nitrohelix vancouverensis</name>
    <dbReference type="NCBI Taxonomy" id="2705534"/>
    <lineage>
        <taxon>Bacteria</taxon>
        <taxon>Pseudomonadati</taxon>
        <taxon>Nitrospinota/Tectimicrobiota group</taxon>
        <taxon>Nitrospinota</taxon>
        <taxon>Nitrospinia</taxon>
        <taxon>Nitrospinales</taxon>
        <taxon>Nitrospinaceae</taxon>
        <taxon>Candidatus Nitrohelix</taxon>
    </lineage>
</organism>